<feature type="transmembrane region" description="Helical" evidence="5">
    <location>
        <begin position="253"/>
        <end position="282"/>
    </location>
</feature>
<dbReference type="InterPro" id="IPR007016">
    <property type="entry name" value="O-antigen_ligase-rel_domated"/>
</dbReference>
<feature type="transmembrane region" description="Helical" evidence="5">
    <location>
        <begin position="12"/>
        <end position="31"/>
    </location>
</feature>
<evidence type="ECO:0000313" key="8">
    <source>
        <dbReference type="Proteomes" id="UP001524502"/>
    </source>
</evidence>
<keyword evidence="3 5" id="KW-1133">Transmembrane helix</keyword>
<evidence type="ECO:0000256" key="1">
    <source>
        <dbReference type="ARBA" id="ARBA00004141"/>
    </source>
</evidence>
<comment type="caution">
    <text evidence="7">The sequence shown here is derived from an EMBL/GenBank/DDBJ whole genome shotgun (WGS) entry which is preliminary data.</text>
</comment>
<evidence type="ECO:0000313" key="7">
    <source>
        <dbReference type="EMBL" id="MCQ4635290.1"/>
    </source>
</evidence>
<dbReference type="PANTHER" id="PTHR37422">
    <property type="entry name" value="TEICHURONIC ACID BIOSYNTHESIS PROTEIN TUAE"/>
    <property type="match status" value="1"/>
</dbReference>
<evidence type="ECO:0000256" key="3">
    <source>
        <dbReference type="ARBA" id="ARBA00022989"/>
    </source>
</evidence>
<feature type="domain" description="O-antigen ligase-related" evidence="6">
    <location>
        <begin position="203"/>
        <end position="373"/>
    </location>
</feature>
<dbReference type="RefSeq" id="WP_256130487.1">
    <property type="nucleotide sequence ID" value="NZ_JANFXK010000001.1"/>
</dbReference>
<evidence type="ECO:0000256" key="2">
    <source>
        <dbReference type="ARBA" id="ARBA00022692"/>
    </source>
</evidence>
<keyword evidence="7" id="KW-0436">Ligase</keyword>
<sequence>MKNKYNRKQINETLLFIAMVLILLPIVGVSFFGIPGYVYTIEIGVAYLVQTCILIYTFNEGLWRVRENLLAKTVLAVFILSQIYICLLGLKNSVSPNVKEIINIFTLSINGYIIILANNYSLNETKLLSFMRNFVDIAIIACIYNIMLHFGDILSVLSGTNKEYLQIDSFFTNRNLFGAFLVFSIIALLIAKDIQQLNRDNWVLCLFVFNLLLTMSRSAIGTFIIVVTVKYIYEIVSKEYTIKETVTKCSIELKYMIGGIASVFFKRIFAGILILILLVASISSERIVSDKSDKSLGENLIRAEDIGSVAGRTVIWKEGLKIWNTHRILGVGRFGAIERLHNSREDCKKFTQFHNAYIEVLASHGILGLMIYLFLFLWILRKIYRSRMPIKQKGIFYAMYISMGIQSLFETRIRFSMGFVDTFSMFFLVVIPILYINNYSEKVEIQAKDRLSKDSERNEPTYS</sequence>
<accession>A0ABT1RJD2</accession>
<protein>
    <submittedName>
        <fullName evidence="7">O-antigen ligase family protein</fullName>
    </submittedName>
</protein>
<feature type="transmembrane region" description="Helical" evidence="5">
    <location>
        <begin position="203"/>
        <end position="233"/>
    </location>
</feature>
<keyword evidence="4 5" id="KW-0472">Membrane</keyword>
<feature type="transmembrane region" description="Helical" evidence="5">
    <location>
        <begin position="69"/>
        <end position="90"/>
    </location>
</feature>
<feature type="transmembrane region" description="Helical" evidence="5">
    <location>
        <begin position="37"/>
        <end position="57"/>
    </location>
</feature>
<keyword evidence="8" id="KW-1185">Reference proteome</keyword>
<organism evidence="7 8">
    <name type="scientific">Anaerovorax odorimutans</name>
    <dbReference type="NCBI Taxonomy" id="109327"/>
    <lineage>
        <taxon>Bacteria</taxon>
        <taxon>Bacillati</taxon>
        <taxon>Bacillota</taxon>
        <taxon>Clostridia</taxon>
        <taxon>Peptostreptococcales</taxon>
        <taxon>Anaerovoracaceae</taxon>
        <taxon>Anaerovorax</taxon>
    </lineage>
</organism>
<evidence type="ECO:0000256" key="4">
    <source>
        <dbReference type="ARBA" id="ARBA00023136"/>
    </source>
</evidence>
<evidence type="ECO:0000259" key="6">
    <source>
        <dbReference type="Pfam" id="PF04932"/>
    </source>
</evidence>
<dbReference type="GO" id="GO:0016874">
    <property type="term" value="F:ligase activity"/>
    <property type="evidence" value="ECO:0007669"/>
    <property type="project" value="UniProtKB-KW"/>
</dbReference>
<dbReference type="Pfam" id="PF04932">
    <property type="entry name" value="Wzy_C"/>
    <property type="match status" value="1"/>
</dbReference>
<comment type="subcellular location">
    <subcellularLocation>
        <location evidence="1">Membrane</location>
        <topology evidence="1">Multi-pass membrane protein</topology>
    </subcellularLocation>
</comment>
<feature type="transmembrane region" description="Helical" evidence="5">
    <location>
        <begin position="171"/>
        <end position="191"/>
    </location>
</feature>
<evidence type="ECO:0000256" key="5">
    <source>
        <dbReference type="SAM" id="Phobius"/>
    </source>
</evidence>
<name>A0ABT1RJD2_9FIRM</name>
<gene>
    <name evidence="7" type="ORF">NE619_00905</name>
</gene>
<dbReference type="InterPro" id="IPR051533">
    <property type="entry name" value="WaaL-like"/>
</dbReference>
<dbReference type="PANTHER" id="PTHR37422:SF13">
    <property type="entry name" value="LIPOPOLYSACCHARIDE BIOSYNTHESIS PROTEIN PA4999-RELATED"/>
    <property type="match status" value="1"/>
</dbReference>
<dbReference type="EMBL" id="JANFXK010000001">
    <property type="protein sequence ID" value="MCQ4635290.1"/>
    <property type="molecule type" value="Genomic_DNA"/>
</dbReference>
<feature type="transmembrane region" description="Helical" evidence="5">
    <location>
        <begin position="413"/>
        <end position="436"/>
    </location>
</feature>
<proteinExistence type="predicted"/>
<keyword evidence="2 5" id="KW-0812">Transmembrane</keyword>
<feature type="transmembrane region" description="Helical" evidence="5">
    <location>
        <begin position="134"/>
        <end position="151"/>
    </location>
</feature>
<dbReference type="Proteomes" id="UP001524502">
    <property type="component" value="Unassembled WGS sequence"/>
</dbReference>
<feature type="transmembrane region" description="Helical" evidence="5">
    <location>
        <begin position="356"/>
        <end position="380"/>
    </location>
</feature>
<reference evidence="7 8" key="1">
    <citation type="submission" date="2022-06" db="EMBL/GenBank/DDBJ databases">
        <title>Isolation of gut microbiota from human fecal samples.</title>
        <authorList>
            <person name="Pamer E.G."/>
            <person name="Barat B."/>
            <person name="Waligurski E."/>
            <person name="Medina S."/>
            <person name="Paddock L."/>
            <person name="Mostad J."/>
        </authorList>
    </citation>
    <scope>NUCLEOTIDE SEQUENCE [LARGE SCALE GENOMIC DNA]</scope>
    <source>
        <strain evidence="7 8">SL.3.17</strain>
    </source>
</reference>
<feature type="transmembrane region" description="Helical" evidence="5">
    <location>
        <begin position="102"/>
        <end position="122"/>
    </location>
</feature>